<evidence type="ECO:0000313" key="6">
    <source>
        <dbReference type="Proteomes" id="UP000297668"/>
    </source>
</evidence>
<sequence>MAGRSFNRQVLAYLEATGEARVEEMAGKLSVDATTVRRALRRLSQMGLVERVWGGARLFQAVRYVGEMARNQEEQRAAKQAIAAKAAALVKPGARLAISGGTTCTLVARLLRNKPIHVYTNAVNIAVELFSYPKTKVFVLPGELNLFSYELVGPETVAYVDRLEALDLLFVGASAITAEGFYVRDEPEAEVARALKRKAKEVYVLADTSKWGRQPVARGFFAGLGEVTAWIKED</sequence>
<name>A0A4Y9F7W4_9DEIN</name>
<comment type="caution">
    <text evidence="5">The sequence shown here is derived from an EMBL/GenBank/DDBJ whole genome shotgun (WGS) entry which is preliminary data.</text>
</comment>
<evidence type="ECO:0000313" key="5">
    <source>
        <dbReference type="EMBL" id="TFU25155.1"/>
    </source>
</evidence>
<reference evidence="5 6" key="1">
    <citation type="submission" date="2019-03" db="EMBL/GenBank/DDBJ databases">
        <title>Thermus tengchongensis species for the arsenic transformation mechanism.</title>
        <authorList>
            <person name="Yuan G.C."/>
        </authorList>
    </citation>
    <scope>NUCLEOTIDE SEQUENCE [LARGE SCALE GENOMIC DNA]</scope>
    <source>
        <strain evidence="5 6">15W</strain>
    </source>
</reference>
<accession>A0A4Y9F7W4</accession>
<dbReference type="SUPFAM" id="SSF46785">
    <property type="entry name" value="Winged helix' DNA-binding domain"/>
    <property type="match status" value="1"/>
</dbReference>
<dbReference type="Proteomes" id="UP000297668">
    <property type="component" value="Unassembled WGS sequence"/>
</dbReference>
<dbReference type="PROSITE" id="PS51000">
    <property type="entry name" value="HTH_DEOR_2"/>
    <property type="match status" value="1"/>
</dbReference>
<dbReference type="Gene3D" id="1.10.10.10">
    <property type="entry name" value="Winged helix-like DNA-binding domain superfamily/Winged helix DNA-binding domain"/>
    <property type="match status" value="1"/>
</dbReference>
<gene>
    <name evidence="5" type="ORF">E0687_12265</name>
</gene>
<keyword evidence="2" id="KW-0805">Transcription regulation</keyword>
<proteinExistence type="predicted"/>
<organism evidence="5 6">
    <name type="scientific">Thermus tengchongensis</name>
    <dbReference type="NCBI Taxonomy" id="1214928"/>
    <lineage>
        <taxon>Bacteria</taxon>
        <taxon>Thermotogati</taxon>
        <taxon>Deinococcota</taxon>
        <taxon>Deinococci</taxon>
        <taxon>Thermales</taxon>
        <taxon>Thermaceae</taxon>
        <taxon>Thermus</taxon>
    </lineage>
</organism>
<dbReference type="InterPro" id="IPR037171">
    <property type="entry name" value="NagB/RpiA_transferase-like"/>
</dbReference>
<dbReference type="RefSeq" id="WP_135261045.1">
    <property type="nucleotide sequence ID" value="NZ_SJZF01000032.1"/>
</dbReference>
<dbReference type="GO" id="GO:0003700">
    <property type="term" value="F:DNA-binding transcription factor activity"/>
    <property type="evidence" value="ECO:0007669"/>
    <property type="project" value="InterPro"/>
</dbReference>
<evidence type="ECO:0000256" key="2">
    <source>
        <dbReference type="ARBA" id="ARBA00023015"/>
    </source>
</evidence>
<keyword evidence="3" id="KW-0804">Transcription</keyword>
<evidence type="ECO:0000256" key="3">
    <source>
        <dbReference type="ARBA" id="ARBA00023163"/>
    </source>
</evidence>
<dbReference type="InterPro" id="IPR036388">
    <property type="entry name" value="WH-like_DNA-bd_sf"/>
</dbReference>
<dbReference type="PANTHER" id="PTHR30363">
    <property type="entry name" value="HTH-TYPE TRANSCRIPTIONAL REGULATOR SRLR-RELATED"/>
    <property type="match status" value="1"/>
</dbReference>
<dbReference type="InterPro" id="IPR050313">
    <property type="entry name" value="Carb_Metab_HTH_regulators"/>
</dbReference>
<dbReference type="EMBL" id="SJZF01000032">
    <property type="protein sequence ID" value="TFU25155.1"/>
    <property type="molecule type" value="Genomic_DNA"/>
</dbReference>
<keyword evidence="1" id="KW-0678">Repressor</keyword>
<dbReference type="AlphaFoldDB" id="A0A4Y9F7W4"/>
<dbReference type="Gene3D" id="3.40.50.1360">
    <property type="match status" value="1"/>
</dbReference>
<dbReference type="PANTHER" id="PTHR30363:SF4">
    <property type="entry name" value="GLYCEROL-3-PHOSPHATE REGULON REPRESSOR"/>
    <property type="match status" value="1"/>
</dbReference>
<dbReference type="Pfam" id="PF00455">
    <property type="entry name" value="DeoRC"/>
    <property type="match status" value="1"/>
</dbReference>
<evidence type="ECO:0000256" key="1">
    <source>
        <dbReference type="ARBA" id="ARBA00022491"/>
    </source>
</evidence>
<dbReference type="InterPro" id="IPR036390">
    <property type="entry name" value="WH_DNA-bd_sf"/>
</dbReference>
<dbReference type="InterPro" id="IPR014036">
    <property type="entry name" value="DeoR-like_C"/>
</dbReference>
<dbReference type="SUPFAM" id="SSF100950">
    <property type="entry name" value="NagB/RpiA/CoA transferase-like"/>
    <property type="match status" value="1"/>
</dbReference>
<protein>
    <submittedName>
        <fullName evidence="5">DeoR/GlpR transcriptional regulator</fullName>
    </submittedName>
</protein>
<dbReference type="Pfam" id="PF08220">
    <property type="entry name" value="HTH_DeoR"/>
    <property type="match status" value="1"/>
</dbReference>
<feature type="domain" description="HTH deoR-type" evidence="4">
    <location>
        <begin position="3"/>
        <end position="58"/>
    </location>
</feature>
<dbReference type="InterPro" id="IPR001034">
    <property type="entry name" value="DeoR_HTH"/>
</dbReference>
<dbReference type="SMART" id="SM00420">
    <property type="entry name" value="HTH_DEOR"/>
    <property type="match status" value="1"/>
</dbReference>
<dbReference type="SMART" id="SM01134">
    <property type="entry name" value="DeoRC"/>
    <property type="match status" value="1"/>
</dbReference>
<evidence type="ECO:0000259" key="4">
    <source>
        <dbReference type="PROSITE" id="PS51000"/>
    </source>
</evidence>